<name>A0ABQ1TGA0_9GAMM</name>
<evidence type="ECO:0000313" key="4">
    <source>
        <dbReference type="EMBL" id="GGE94833.1"/>
    </source>
</evidence>
<keyword evidence="2" id="KW-0472">Membrane</keyword>
<dbReference type="RefSeq" id="WP_188728610.1">
    <property type="nucleotide sequence ID" value="NZ_BMIT01000006.1"/>
</dbReference>
<gene>
    <name evidence="4" type="ORF">GCM10008027_19750</name>
</gene>
<evidence type="ECO:0000313" key="5">
    <source>
        <dbReference type="Proteomes" id="UP000638462"/>
    </source>
</evidence>
<feature type="chain" id="PRO_5046849163" evidence="3">
    <location>
        <begin position="22"/>
        <end position="441"/>
    </location>
</feature>
<proteinExistence type="predicted"/>
<feature type="transmembrane region" description="Helical" evidence="2">
    <location>
        <begin position="418"/>
        <end position="439"/>
    </location>
</feature>
<evidence type="ECO:0000256" key="1">
    <source>
        <dbReference type="SAM" id="MobiDB-lite"/>
    </source>
</evidence>
<evidence type="ECO:0000256" key="2">
    <source>
        <dbReference type="SAM" id="Phobius"/>
    </source>
</evidence>
<dbReference type="EMBL" id="BMIT01000006">
    <property type="protein sequence ID" value="GGE94833.1"/>
    <property type="molecule type" value="Genomic_DNA"/>
</dbReference>
<feature type="compositionally biased region" description="Acidic residues" evidence="1">
    <location>
        <begin position="234"/>
        <end position="244"/>
    </location>
</feature>
<dbReference type="Proteomes" id="UP000638462">
    <property type="component" value="Unassembled WGS sequence"/>
</dbReference>
<sequence length="441" mass="47949">MRILIFLLALTSAFFAPTTFSVQLDLDDLRDPKVNVEHIYRCNFSFSWGGGTTSKVPANSISEAYSACAAWGLTNIDRSQPCGTSSKSSNGRDRIYIPLNSKMSDGSCNVGGQGGGQINISLTDEGTTETESCPPDTSPEHKYDYNIDGVLKCAKEKDFCPEPSDNDPFVFGTGGQTEKCFKNADGTQCKIQTDENGGYYMPVSYGSAEPVMCERAPDKEVDKTSEPEEKPAPEETDPQPEPDELSAINKINENLDAMNKNQIAASDSNDDRLDRVAEEIQISNELLGEIRYNTAMTDFNTDYANALLEGILEKPVGGGGGSGSGDGDGEEEQPFTIQAKRKNNNKGLNKLFTEQDLQTVTEEITQKRQELKDYVQQIKSESGSLFEVTPSFGGGYEERIVNIKGADVDMGLGRLASFFQLIAAAVLLISTLTALYILLGP</sequence>
<feature type="compositionally biased region" description="Basic and acidic residues" evidence="1">
    <location>
        <begin position="217"/>
        <end position="233"/>
    </location>
</feature>
<organism evidence="4 5">
    <name type="scientific">Pseudoalteromonas gelatinilytica</name>
    <dbReference type="NCBI Taxonomy" id="1703256"/>
    <lineage>
        <taxon>Bacteria</taxon>
        <taxon>Pseudomonadati</taxon>
        <taxon>Pseudomonadota</taxon>
        <taxon>Gammaproteobacteria</taxon>
        <taxon>Alteromonadales</taxon>
        <taxon>Pseudoalteromonadaceae</taxon>
        <taxon>Pseudoalteromonas</taxon>
    </lineage>
</organism>
<protein>
    <submittedName>
        <fullName evidence="4">Uncharacterized protein</fullName>
    </submittedName>
</protein>
<keyword evidence="5" id="KW-1185">Reference proteome</keyword>
<accession>A0ABQ1TGA0</accession>
<keyword evidence="3" id="KW-0732">Signal</keyword>
<reference evidence="5" key="1">
    <citation type="journal article" date="2019" name="Int. J. Syst. Evol. Microbiol.">
        <title>The Global Catalogue of Microorganisms (GCM) 10K type strain sequencing project: providing services to taxonomists for standard genome sequencing and annotation.</title>
        <authorList>
            <consortium name="The Broad Institute Genomics Platform"/>
            <consortium name="The Broad Institute Genome Sequencing Center for Infectious Disease"/>
            <person name="Wu L."/>
            <person name="Ma J."/>
        </authorList>
    </citation>
    <scope>NUCLEOTIDE SEQUENCE [LARGE SCALE GENOMIC DNA]</scope>
    <source>
        <strain evidence="5">CGMCC 1.15394</strain>
    </source>
</reference>
<feature type="region of interest" description="Disordered" evidence="1">
    <location>
        <begin position="217"/>
        <end position="245"/>
    </location>
</feature>
<feature type="signal peptide" evidence="3">
    <location>
        <begin position="1"/>
        <end position="21"/>
    </location>
</feature>
<comment type="caution">
    <text evidence="4">The sequence shown here is derived from an EMBL/GenBank/DDBJ whole genome shotgun (WGS) entry which is preliminary data.</text>
</comment>
<evidence type="ECO:0000256" key="3">
    <source>
        <dbReference type="SAM" id="SignalP"/>
    </source>
</evidence>
<keyword evidence="2" id="KW-1133">Transmembrane helix</keyword>
<keyword evidence="2" id="KW-0812">Transmembrane</keyword>